<dbReference type="RefSeq" id="WP_063360549.1">
    <property type="nucleotide sequence ID" value="NZ_AUXZ01000060.1"/>
</dbReference>
<dbReference type="PATRIC" id="fig|1365251.3.peg.885"/>
<reference evidence="1 2" key="1">
    <citation type="submission" date="2013-07" db="EMBL/GenBank/DDBJ databases">
        <title>Comparative Genomic and Metabolomic Analysis of Twelve Strains of Pseudoalteromonas luteoviolacea.</title>
        <authorList>
            <person name="Vynne N.G."/>
            <person name="Mansson M."/>
            <person name="Gram L."/>
        </authorList>
    </citation>
    <scope>NUCLEOTIDE SEQUENCE [LARGE SCALE GENOMIC DNA]</scope>
    <source>
        <strain evidence="1 2">H33</strain>
    </source>
</reference>
<accession>A0A167FRS1</accession>
<evidence type="ECO:0000313" key="2">
    <source>
        <dbReference type="Proteomes" id="UP000076503"/>
    </source>
</evidence>
<dbReference type="AlphaFoldDB" id="A0A167FRS1"/>
<evidence type="ECO:0000313" key="1">
    <source>
        <dbReference type="EMBL" id="KZN52711.1"/>
    </source>
</evidence>
<sequence length="187" mass="21122">MTQQTSHIYRCVHPIIDTTEPVPLWFTTSSFSQHSALIDPDDRVWQIELDPCSHSNARLHSLQIAPAVNFVDRSNTQTPHSLSLELVMQDPNWEFVDIIFPPSSSVIPVELASETDSTQPRILVDVNVTNKQKALINYTIEAGHSLRDLSLRSNIFKFFIRGKNLSTGLFHTTDGPNTFELDAMNHP</sequence>
<comment type="caution">
    <text evidence="1">The sequence shown here is derived from an EMBL/GenBank/DDBJ whole genome shotgun (WGS) entry which is preliminary data.</text>
</comment>
<gene>
    <name evidence="1" type="ORF">N476_09770</name>
</gene>
<protein>
    <submittedName>
        <fullName evidence="1">Uncharacterized protein</fullName>
    </submittedName>
</protein>
<organism evidence="1 2">
    <name type="scientific">Pseudoalteromonas luteoviolacea H33</name>
    <dbReference type="NCBI Taxonomy" id="1365251"/>
    <lineage>
        <taxon>Bacteria</taxon>
        <taxon>Pseudomonadati</taxon>
        <taxon>Pseudomonadota</taxon>
        <taxon>Gammaproteobacteria</taxon>
        <taxon>Alteromonadales</taxon>
        <taxon>Pseudoalteromonadaceae</taxon>
        <taxon>Pseudoalteromonas</taxon>
    </lineage>
</organism>
<dbReference type="Proteomes" id="UP000076503">
    <property type="component" value="Unassembled WGS sequence"/>
</dbReference>
<dbReference type="OrthoDB" id="6310231at2"/>
<proteinExistence type="predicted"/>
<dbReference type="EMBL" id="AUXZ01000060">
    <property type="protein sequence ID" value="KZN52711.1"/>
    <property type="molecule type" value="Genomic_DNA"/>
</dbReference>
<name>A0A167FRS1_9GAMM</name>